<dbReference type="InterPro" id="IPR029069">
    <property type="entry name" value="HotDog_dom_sf"/>
</dbReference>
<evidence type="ECO:0000259" key="4">
    <source>
        <dbReference type="Pfam" id="PF03061"/>
    </source>
</evidence>
<dbReference type="eggNOG" id="KOG3328">
    <property type="taxonomic scope" value="Eukaryota"/>
</dbReference>
<evidence type="ECO:0000313" key="5">
    <source>
        <dbReference type="EMBL" id="KTB30640.1"/>
    </source>
</evidence>
<dbReference type="SUPFAM" id="SSF54637">
    <property type="entry name" value="Thioesterase/thiol ester dehydrase-isomerase"/>
    <property type="match status" value="1"/>
</dbReference>
<evidence type="ECO:0000256" key="1">
    <source>
        <dbReference type="ARBA" id="ARBA00008324"/>
    </source>
</evidence>
<proteinExistence type="inferred from homology"/>
<dbReference type="InterPro" id="IPR003736">
    <property type="entry name" value="PAAI_dom"/>
</dbReference>
<dbReference type="EMBL" id="LATX01002374">
    <property type="protein sequence ID" value="KTB30640.1"/>
    <property type="molecule type" value="Genomic_DNA"/>
</dbReference>
<keyword evidence="2" id="KW-0378">Hydrolase</keyword>
<evidence type="ECO:0000256" key="3">
    <source>
        <dbReference type="SAM" id="MobiDB-lite"/>
    </source>
</evidence>
<accession>A0A0W0F2T5</accession>
<comment type="similarity">
    <text evidence="1">Belongs to the thioesterase PaaI family.</text>
</comment>
<dbReference type="InterPro" id="IPR006683">
    <property type="entry name" value="Thioestr_dom"/>
</dbReference>
<dbReference type="Pfam" id="PF03061">
    <property type="entry name" value="4HBT"/>
    <property type="match status" value="1"/>
</dbReference>
<comment type="caution">
    <text evidence="5">The sequence shown here is derived from an EMBL/GenBank/DDBJ whole genome shotgun (WGS) entry which is preliminary data.</text>
</comment>
<dbReference type="PANTHER" id="PTHR21660:SF1">
    <property type="entry name" value="ACYL-COENZYME A THIOESTERASE 13"/>
    <property type="match status" value="1"/>
</dbReference>
<organism evidence="5 6">
    <name type="scientific">Moniliophthora roreri</name>
    <name type="common">Frosty pod rot fungus</name>
    <name type="synonym">Monilia roreri</name>
    <dbReference type="NCBI Taxonomy" id="221103"/>
    <lineage>
        <taxon>Eukaryota</taxon>
        <taxon>Fungi</taxon>
        <taxon>Dikarya</taxon>
        <taxon>Basidiomycota</taxon>
        <taxon>Agaricomycotina</taxon>
        <taxon>Agaricomycetes</taxon>
        <taxon>Agaricomycetidae</taxon>
        <taxon>Agaricales</taxon>
        <taxon>Marasmiineae</taxon>
        <taxon>Marasmiaceae</taxon>
        <taxon>Moniliophthora</taxon>
    </lineage>
</organism>
<protein>
    <recommendedName>
        <fullName evidence="4">Thioesterase domain-containing protein</fullName>
    </recommendedName>
</protein>
<dbReference type="NCBIfam" id="TIGR00369">
    <property type="entry name" value="unchar_dom_1"/>
    <property type="match status" value="1"/>
</dbReference>
<dbReference type="AlphaFoldDB" id="A0A0W0F2T5"/>
<feature type="region of interest" description="Disordered" evidence="3">
    <location>
        <begin position="1"/>
        <end position="24"/>
    </location>
</feature>
<gene>
    <name evidence="5" type="ORF">WG66_16793</name>
</gene>
<dbReference type="Gene3D" id="3.10.129.10">
    <property type="entry name" value="Hotdog Thioesterase"/>
    <property type="match status" value="1"/>
</dbReference>
<feature type="domain" description="Thioesterase" evidence="4">
    <location>
        <begin position="107"/>
        <end position="184"/>
    </location>
</feature>
<feature type="compositionally biased region" description="Pro residues" evidence="3">
    <location>
        <begin position="10"/>
        <end position="24"/>
    </location>
</feature>
<evidence type="ECO:0000256" key="2">
    <source>
        <dbReference type="ARBA" id="ARBA00022801"/>
    </source>
</evidence>
<dbReference type="Proteomes" id="UP000054988">
    <property type="component" value="Unassembled WGS sequence"/>
</dbReference>
<dbReference type="GO" id="GO:0047617">
    <property type="term" value="F:fatty acyl-CoA hydrolase activity"/>
    <property type="evidence" value="ECO:0007669"/>
    <property type="project" value="InterPro"/>
</dbReference>
<name>A0A0W0F2T5_MONRR</name>
<sequence length="203" mass="22133">MHFLPVTITTPPPPPTPPLPQQPPMPELVGGNAPDYIKRQLGRTEAIEAFHAEKGKHVGFSRDIFTRMIVEDISILSPEAGEGQGKEVVRVTCALDVSSDMTNNTHHLHGGCSAYLVDMCTNIAVLAHQMYKRESTSSVSQCINTVYHSPASIGEKLRIVSTTMTLGSRTMTARTEIWNATKHRLCVSGTQIKMSPSLSPAKL</sequence>
<evidence type="ECO:0000313" key="6">
    <source>
        <dbReference type="Proteomes" id="UP000054988"/>
    </source>
</evidence>
<dbReference type="PANTHER" id="PTHR21660">
    <property type="entry name" value="THIOESTERASE SUPERFAMILY MEMBER-RELATED"/>
    <property type="match status" value="1"/>
</dbReference>
<reference evidence="5 6" key="1">
    <citation type="submission" date="2015-12" db="EMBL/GenBank/DDBJ databases">
        <title>Draft genome sequence of Moniliophthora roreri, the causal agent of frosty pod rot of cacao.</title>
        <authorList>
            <person name="Aime M.C."/>
            <person name="Diaz-Valderrama J.R."/>
            <person name="Kijpornyongpan T."/>
            <person name="Phillips-Mora W."/>
        </authorList>
    </citation>
    <scope>NUCLEOTIDE SEQUENCE [LARGE SCALE GENOMIC DNA]</scope>
    <source>
        <strain evidence="5 6">MCA 2952</strain>
    </source>
</reference>
<dbReference type="CDD" id="cd03443">
    <property type="entry name" value="PaaI_thioesterase"/>
    <property type="match status" value="1"/>
</dbReference>
<dbReference type="InterPro" id="IPR039298">
    <property type="entry name" value="ACOT13"/>
</dbReference>